<dbReference type="Gene3D" id="3.40.190.290">
    <property type="match status" value="1"/>
</dbReference>
<dbReference type="Gene3D" id="1.10.10.10">
    <property type="entry name" value="Winged helix-like DNA-binding domain superfamily/Winged helix DNA-binding domain"/>
    <property type="match status" value="1"/>
</dbReference>
<dbReference type="PANTHER" id="PTHR30537:SF5">
    <property type="entry name" value="HTH-TYPE TRANSCRIPTIONAL ACTIVATOR TTDR-RELATED"/>
    <property type="match status" value="1"/>
</dbReference>
<dbReference type="PANTHER" id="PTHR30537">
    <property type="entry name" value="HTH-TYPE TRANSCRIPTIONAL REGULATOR"/>
    <property type="match status" value="1"/>
</dbReference>
<accession>A0ABT5RVY3</accession>
<evidence type="ECO:0000259" key="5">
    <source>
        <dbReference type="PROSITE" id="PS50931"/>
    </source>
</evidence>
<evidence type="ECO:0000256" key="1">
    <source>
        <dbReference type="ARBA" id="ARBA00009437"/>
    </source>
</evidence>
<evidence type="ECO:0000256" key="3">
    <source>
        <dbReference type="ARBA" id="ARBA00023125"/>
    </source>
</evidence>
<dbReference type="Pfam" id="PF03466">
    <property type="entry name" value="LysR_substrate"/>
    <property type="match status" value="1"/>
</dbReference>
<evidence type="ECO:0000313" key="6">
    <source>
        <dbReference type="EMBL" id="MDD2177336.1"/>
    </source>
</evidence>
<proteinExistence type="inferred from homology"/>
<dbReference type="Pfam" id="PF00126">
    <property type="entry name" value="HTH_1"/>
    <property type="match status" value="1"/>
</dbReference>
<dbReference type="InterPro" id="IPR000847">
    <property type="entry name" value="LysR_HTH_N"/>
</dbReference>
<dbReference type="InterPro" id="IPR036388">
    <property type="entry name" value="WH-like_DNA-bd_sf"/>
</dbReference>
<comment type="caution">
    <text evidence="6">The sequence shown here is derived from an EMBL/GenBank/DDBJ whole genome shotgun (WGS) entry which is preliminary data.</text>
</comment>
<keyword evidence="3" id="KW-0238">DNA-binding</keyword>
<keyword evidence="7" id="KW-1185">Reference proteome</keyword>
<evidence type="ECO:0000256" key="4">
    <source>
        <dbReference type="ARBA" id="ARBA00023163"/>
    </source>
</evidence>
<dbReference type="CDD" id="cd08475">
    <property type="entry name" value="PBP2_CrgA_like_6"/>
    <property type="match status" value="1"/>
</dbReference>
<dbReference type="RefSeq" id="WP_274108910.1">
    <property type="nucleotide sequence ID" value="NZ_JAPCKI010000003.1"/>
</dbReference>
<keyword evidence="4" id="KW-0804">Transcription</keyword>
<sequence length="302" mass="32972">MQDLDPLAGISVFVTAARSDNFTQAADRLGLTKSTVGKSIARLEQRLGVKLFHRTTRLTRLTADGEAYLSACTLALEEITAAQAALSSSNQVLSGRVHIDMPVAFGRRVVLPTLVEIARPHSGLQLSLTFTDATSDLLQEDVDIAIRFGSLKDTSHLVARRLAKQPRVICASPGYLRDHGEPKTLSELSAHRCVVGALRGPPMVWYVRDQGIERRITPPSTHQISDGEAMVDAVTQGLGLAQLPISMVREHVGDGRLRLVLHEYAGSHIDIHAIWPKRAHLSPRVRYIVDGLMACAAQGRFD</sequence>
<keyword evidence="2" id="KW-0805">Transcription regulation</keyword>
<dbReference type="InterPro" id="IPR036390">
    <property type="entry name" value="WH_DNA-bd_sf"/>
</dbReference>
<organism evidence="6 7">
    <name type="scientific">Acidovorax benzenivorans</name>
    <dbReference type="NCBI Taxonomy" id="2987520"/>
    <lineage>
        <taxon>Bacteria</taxon>
        <taxon>Pseudomonadati</taxon>
        <taxon>Pseudomonadota</taxon>
        <taxon>Betaproteobacteria</taxon>
        <taxon>Burkholderiales</taxon>
        <taxon>Comamonadaceae</taxon>
        <taxon>Acidovorax</taxon>
    </lineage>
</organism>
<dbReference type="InterPro" id="IPR058163">
    <property type="entry name" value="LysR-type_TF_proteobact-type"/>
</dbReference>
<dbReference type="InterPro" id="IPR005119">
    <property type="entry name" value="LysR_subst-bd"/>
</dbReference>
<dbReference type="Proteomes" id="UP001148932">
    <property type="component" value="Unassembled WGS sequence"/>
</dbReference>
<protein>
    <submittedName>
        <fullName evidence="6">LysR family transcriptional regulator</fullName>
    </submittedName>
</protein>
<evidence type="ECO:0000256" key="2">
    <source>
        <dbReference type="ARBA" id="ARBA00023015"/>
    </source>
</evidence>
<feature type="domain" description="HTH lysR-type" evidence="5">
    <location>
        <begin position="5"/>
        <end position="62"/>
    </location>
</feature>
<dbReference type="EMBL" id="JAPCKI010000003">
    <property type="protein sequence ID" value="MDD2177336.1"/>
    <property type="molecule type" value="Genomic_DNA"/>
</dbReference>
<dbReference type="SUPFAM" id="SSF46785">
    <property type="entry name" value="Winged helix' DNA-binding domain"/>
    <property type="match status" value="1"/>
</dbReference>
<comment type="similarity">
    <text evidence="1">Belongs to the LysR transcriptional regulatory family.</text>
</comment>
<dbReference type="PROSITE" id="PS50931">
    <property type="entry name" value="HTH_LYSR"/>
    <property type="match status" value="1"/>
</dbReference>
<gene>
    <name evidence="6" type="ORF">OIN59_07800</name>
</gene>
<evidence type="ECO:0000313" key="7">
    <source>
        <dbReference type="Proteomes" id="UP001148932"/>
    </source>
</evidence>
<name>A0ABT5RVY3_9BURK</name>
<dbReference type="PRINTS" id="PR00039">
    <property type="entry name" value="HTHLYSR"/>
</dbReference>
<dbReference type="SUPFAM" id="SSF53850">
    <property type="entry name" value="Periplasmic binding protein-like II"/>
    <property type="match status" value="1"/>
</dbReference>
<reference evidence="6" key="1">
    <citation type="submission" date="2022-10" db="EMBL/GenBank/DDBJ databases">
        <title>Description of microaerobic benzene degrading bacteria.</title>
        <authorList>
            <person name="Bedics A."/>
            <person name="Tancsics A."/>
            <person name="Banerjee S."/>
        </authorList>
    </citation>
    <scope>NUCLEOTIDE SEQUENCE</scope>
    <source>
        <strain evidence="6">D2M1</strain>
    </source>
</reference>